<dbReference type="GO" id="GO:0003677">
    <property type="term" value="F:DNA binding"/>
    <property type="evidence" value="ECO:0007669"/>
    <property type="project" value="UniProtKB-KW"/>
</dbReference>
<evidence type="ECO:0000256" key="1">
    <source>
        <dbReference type="ARBA" id="ARBA00005384"/>
    </source>
</evidence>
<evidence type="ECO:0000256" key="2">
    <source>
        <dbReference type="ARBA" id="ARBA00022576"/>
    </source>
</evidence>
<dbReference type="GO" id="GO:0008483">
    <property type="term" value="F:transaminase activity"/>
    <property type="evidence" value="ECO:0007669"/>
    <property type="project" value="UniProtKB-KW"/>
</dbReference>
<accession>A0A6L8MXM4</accession>
<keyword evidence="2 8" id="KW-0032">Aminotransferase</keyword>
<dbReference type="InterPro" id="IPR051446">
    <property type="entry name" value="HTH_trans_reg/aminotransferase"/>
</dbReference>
<evidence type="ECO:0000313" key="8">
    <source>
        <dbReference type="EMBL" id="MYN69901.1"/>
    </source>
</evidence>
<reference evidence="8 9" key="1">
    <citation type="submission" date="2019-11" db="EMBL/GenBank/DDBJ databases">
        <title>Divergent Streptococcus suis from cattle.</title>
        <authorList>
            <person name="Williamson C."/>
        </authorList>
    </citation>
    <scope>NUCLEOTIDE SEQUENCE [LARGE SCALE GENOMIC DNA]</scope>
    <source>
        <strain evidence="8 9">10-36905</strain>
    </source>
</reference>
<dbReference type="AlphaFoldDB" id="A0A6L8MXM4"/>
<dbReference type="InterPro" id="IPR015424">
    <property type="entry name" value="PyrdxlP-dep_Trfase"/>
</dbReference>
<sequence>MLTYSLHTSSKIPLYEQLYQAIKTDILEGKLKANEKLPSKRNFSKHLGISVVTIETSYQQLQAEGLIYSLPQKGFFVAQIQVQRVKSEKRIRLVSDLNLRSENPKTKFNLGSNQINPETFPFATWSKLLRSVLNDNQEQLVEPSPSQGVLELRQAIASHLNAYRGMAVDPQQIVIGAGTDYLYLLLIQLLGPEKTVAIENPGYPKIKKIYEQFKVSYQFLPVQKDGIDLASLNKSTADIVHISPSHQFPTGAILPISKRYELLAWASQRKDRFIIEDDFDSEFRFGGKPLPSLQEIDHSDRVIYINTFSKSLVSTLRISYMILPPQLLPLFQERLDLYSNTVSNLEQYTLAKFIKDGYFEKHLNRMRLYYQRKRDDVLKNFKESSLSEHISIINSSSGLHFIIEMKTTIPEHTICQRALEHDLSLIPVSYFYHEENTLWSNCFIVNYSNIKSVDITNIISILENILQEK</sequence>
<dbReference type="Proteomes" id="UP000483765">
    <property type="component" value="Unassembled WGS sequence"/>
</dbReference>
<dbReference type="SUPFAM" id="SSF53383">
    <property type="entry name" value="PLP-dependent transferases"/>
    <property type="match status" value="1"/>
</dbReference>
<dbReference type="CDD" id="cd00609">
    <property type="entry name" value="AAT_like"/>
    <property type="match status" value="1"/>
</dbReference>
<keyword evidence="6" id="KW-0804">Transcription</keyword>
<gene>
    <name evidence="8" type="ORF">GLP18_06635</name>
</gene>
<dbReference type="InterPro" id="IPR036388">
    <property type="entry name" value="WH-like_DNA-bd_sf"/>
</dbReference>
<keyword evidence="8" id="KW-0808">Transferase</keyword>
<keyword evidence="4" id="KW-0805">Transcription regulation</keyword>
<dbReference type="Gene3D" id="3.40.640.10">
    <property type="entry name" value="Type I PLP-dependent aspartate aminotransferase-like (Major domain)"/>
    <property type="match status" value="1"/>
</dbReference>
<dbReference type="PANTHER" id="PTHR46577">
    <property type="entry name" value="HTH-TYPE TRANSCRIPTIONAL REGULATORY PROTEIN GABR"/>
    <property type="match status" value="1"/>
</dbReference>
<dbReference type="SMART" id="SM00345">
    <property type="entry name" value="HTH_GNTR"/>
    <property type="match status" value="1"/>
</dbReference>
<evidence type="ECO:0000256" key="4">
    <source>
        <dbReference type="ARBA" id="ARBA00023015"/>
    </source>
</evidence>
<dbReference type="InterPro" id="IPR004839">
    <property type="entry name" value="Aminotransferase_I/II_large"/>
</dbReference>
<evidence type="ECO:0000313" key="9">
    <source>
        <dbReference type="Proteomes" id="UP000483765"/>
    </source>
</evidence>
<dbReference type="InterPro" id="IPR000524">
    <property type="entry name" value="Tscrpt_reg_HTH_GntR"/>
</dbReference>
<dbReference type="GO" id="GO:0030170">
    <property type="term" value="F:pyridoxal phosphate binding"/>
    <property type="evidence" value="ECO:0007669"/>
    <property type="project" value="InterPro"/>
</dbReference>
<dbReference type="Pfam" id="PF00155">
    <property type="entry name" value="Aminotran_1_2"/>
    <property type="match status" value="1"/>
</dbReference>
<protein>
    <submittedName>
        <fullName evidence="8">Aminotransferase class I/II-fold pyridoxal phosphate-dependent enzyme</fullName>
    </submittedName>
</protein>
<name>A0A6L8MXM4_STRSU</name>
<dbReference type="RefSeq" id="WP_160864205.1">
    <property type="nucleotide sequence ID" value="NZ_WNXH01000009.1"/>
</dbReference>
<comment type="caution">
    <text evidence="8">The sequence shown here is derived from an EMBL/GenBank/DDBJ whole genome shotgun (WGS) entry which is preliminary data.</text>
</comment>
<evidence type="ECO:0000259" key="7">
    <source>
        <dbReference type="PROSITE" id="PS50949"/>
    </source>
</evidence>
<feature type="domain" description="HTH gntR-type" evidence="7">
    <location>
        <begin position="12"/>
        <end position="80"/>
    </location>
</feature>
<dbReference type="Gene3D" id="1.10.10.10">
    <property type="entry name" value="Winged helix-like DNA-binding domain superfamily/Winged helix DNA-binding domain"/>
    <property type="match status" value="1"/>
</dbReference>
<dbReference type="PANTHER" id="PTHR46577:SF1">
    <property type="entry name" value="HTH-TYPE TRANSCRIPTIONAL REGULATORY PROTEIN GABR"/>
    <property type="match status" value="1"/>
</dbReference>
<dbReference type="SUPFAM" id="SSF46785">
    <property type="entry name" value="Winged helix' DNA-binding domain"/>
    <property type="match status" value="1"/>
</dbReference>
<evidence type="ECO:0000256" key="6">
    <source>
        <dbReference type="ARBA" id="ARBA00023163"/>
    </source>
</evidence>
<dbReference type="GO" id="GO:0003700">
    <property type="term" value="F:DNA-binding transcription factor activity"/>
    <property type="evidence" value="ECO:0007669"/>
    <property type="project" value="InterPro"/>
</dbReference>
<dbReference type="InterPro" id="IPR015421">
    <property type="entry name" value="PyrdxlP-dep_Trfase_major"/>
</dbReference>
<evidence type="ECO:0000256" key="3">
    <source>
        <dbReference type="ARBA" id="ARBA00022898"/>
    </source>
</evidence>
<dbReference type="EMBL" id="WNXH01000009">
    <property type="protein sequence ID" value="MYN69901.1"/>
    <property type="molecule type" value="Genomic_DNA"/>
</dbReference>
<keyword evidence="3" id="KW-0663">Pyridoxal phosphate</keyword>
<dbReference type="CDD" id="cd07377">
    <property type="entry name" value="WHTH_GntR"/>
    <property type="match status" value="1"/>
</dbReference>
<evidence type="ECO:0000256" key="5">
    <source>
        <dbReference type="ARBA" id="ARBA00023125"/>
    </source>
</evidence>
<comment type="similarity">
    <text evidence="1">In the C-terminal section; belongs to the class-I pyridoxal-phosphate-dependent aminotransferase family.</text>
</comment>
<dbReference type="Pfam" id="PF00392">
    <property type="entry name" value="GntR"/>
    <property type="match status" value="1"/>
</dbReference>
<organism evidence="8 9">
    <name type="scientific">Streptococcus suis</name>
    <dbReference type="NCBI Taxonomy" id="1307"/>
    <lineage>
        <taxon>Bacteria</taxon>
        <taxon>Bacillati</taxon>
        <taxon>Bacillota</taxon>
        <taxon>Bacilli</taxon>
        <taxon>Lactobacillales</taxon>
        <taxon>Streptococcaceae</taxon>
        <taxon>Streptococcus</taxon>
    </lineage>
</organism>
<keyword evidence="5" id="KW-0238">DNA-binding</keyword>
<proteinExistence type="inferred from homology"/>
<dbReference type="PROSITE" id="PS50949">
    <property type="entry name" value="HTH_GNTR"/>
    <property type="match status" value="1"/>
</dbReference>
<dbReference type="InterPro" id="IPR036390">
    <property type="entry name" value="WH_DNA-bd_sf"/>
</dbReference>